<dbReference type="InterPro" id="IPR050640">
    <property type="entry name" value="Bact_2-comp_sensor_kinase"/>
</dbReference>
<reference evidence="3 4" key="1">
    <citation type="journal article" date="2011" name="Front. Microbiol.">
        <title>Genomic signatures of strain selection and enhancement in Bacillus atrophaeus var. globigii, a historical biowarfare simulant.</title>
        <authorList>
            <person name="Gibbons H.S."/>
            <person name="Broomall S.M."/>
            <person name="McNew L.A."/>
            <person name="Daligault H."/>
            <person name="Chapman C."/>
            <person name="Bruce D."/>
            <person name="Karavis M."/>
            <person name="Krepps M."/>
            <person name="McGregor P.A."/>
            <person name="Hong C."/>
            <person name="Park K.H."/>
            <person name="Akmal A."/>
            <person name="Feldman A."/>
            <person name="Lin J.S."/>
            <person name="Chang W.E."/>
            <person name="Higgs B.W."/>
            <person name="Demirev P."/>
            <person name="Lindquist J."/>
            <person name="Liem A."/>
            <person name="Fochler E."/>
            <person name="Read T.D."/>
            <person name="Tapia R."/>
            <person name="Johnson S."/>
            <person name="Bishop-Lilly K.A."/>
            <person name="Detter C."/>
            <person name="Han C."/>
            <person name="Sozhamannan S."/>
            <person name="Rosenzweig C.N."/>
            <person name="Skowronski E.W."/>
        </authorList>
    </citation>
    <scope>NUCLEOTIDE SEQUENCE [LARGE SCALE GENOMIC DNA]</scope>
    <source>
        <strain evidence="3 4">MLST1</strain>
    </source>
</reference>
<dbReference type="EMBL" id="PIPL01000001">
    <property type="protein sequence ID" value="RUO26052.1"/>
    <property type="molecule type" value="Genomic_DNA"/>
</dbReference>
<dbReference type="AlphaFoldDB" id="A0A432W7P0"/>
<keyword evidence="1" id="KW-0472">Membrane</keyword>
<dbReference type="PANTHER" id="PTHR34220:SF7">
    <property type="entry name" value="SENSOR HISTIDINE KINASE YPDA"/>
    <property type="match status" value="1"/>
</dbReference>
<evidence type="ECO:0000313" key="4">
    <source>
        <dbReference type="Proteomes" id="UP000288293"/>
    </source>
</evidence>
<dbReference type="InterPro" id="IPR010559">
    <property type="entry name" value="Sig_transdc_His_kin_internal"/>
</dbReference>
<evidence type="ECO:0000259" key="2">
    <source>
        <dbReference type="Pfam" id="PF06580"/>
    </source>
</evidence>
<feature type="transmembrane region" description="Helical" evidence="1">
    <location>
        <begin position="146"/>
        <end position="167"/>
    </location>
</feature>
<gene>
    <name evidence="3" type="ORF">CWE09_04815</name>
</gene>
<feature type="domain" description="Signal transduction histidine kinase internal region" evidence="2">
    <location>
        <begin position="184"/>
        <end position="263"/>
    </location>
</feature>
<organism evidence="3 4">
    <name type="scientific">Aliidiomarina minuta</name>
    <dbReference type="NCBI Taxonomy" id="880057"/>
    <lineage>
        <taxon>Bacteria</taxon>
        <taxon>Pseudomonadati</taxon>
        <taxon>Pseudomonadota</taxon>
        <taxon>Gammaproteobacteria</taxon>
        <taxon>Alteromonadales</taxon>
        <taxon>Idiomarinaceae</taxon>
        <taxon>Aliidiomarina</taxon>
    </lineage>
</organism>
<keyword evidence="1" id="KW-1133">Transmembrane helix</keyword>
<dbReference type="Proteomes" id="UP000288293">
    <property type="component" value="Unassembled WGS sequence"/>
</dbReference>
<evidence type="ECO:0000313" key="3">
    <source>
        <dbReference type="EMBL" id="RUO26052.1"/>
    </source>
</evidence>
<dbReference type="SUPFAM" id="SSF55874">
    <property type="entry name" value="ATPase domain of HSP90 chaperone/DNA topoisomerase II/histidine kinase"/>
    <property type="match status" value="1"/>
</dbReference>
<evidence type="ECO:0000256" key="1">
    <source>
        <dbReference type="SAM" id="Phobius"/>
    </source>
</evidence>
<keyword evidence="1" id="KW-0812">Transmembrane</keyword>
<sequence>MQTDNIKAFWRYSLYSSKGYKIAQAGAFIAFISFFILYAIPFFDINKPLIALAFISRSLLEATVFILLSHFILRSTFKLFLLQQQFRARHFFICLFMLTLSSLIMTVVSIGINLLPLFQLTDMSSIVYQEVESTQGLHISFNLPTLLLMFFSMYFFMFIVWSSAYGFSAMLKARKHLQQQVQEARIQQLTNQLSPHFLFNAFNSIRALIYEDQDKAAQTVTELSELFRFHLQAHLRPTSSLAEEWQISQKYLEIEKVRLEQRLNIQVHIASDLWQQKLPTLSLLTLLENAIKHGISPSSEAGLITIEASRQDKHWRLELCNSVTTGSQQPGTTTGLKNIKKSLQLMYGEGMNLCYEKQKERFCVWLELPYVQNTDR</sequence>
<protein>
    <recommendedName>
        <fullName evidence="2">Signal transduction histidine kinase internal region domain-containing protein</fullName>
    </recommendedName>
</protein>
<feature type="transmembrane region" description="Helical" evidence="1">
    <location>
        <begin position="93"/>
        <end position="115"/>
    </location>
</feature>
<dbReference type="OrthoDB" id="2514702at2"/>
<dbReference type="InterPro" id="IPR036890">
    <property type="entry name" value="HATPase_C_sf"/>
</dbReference>
<dbReference type="GO" id="GO:0000155">
    <property type="term" value="F:phosphorelay sensor kinase activity"/>
    <property type="evidence" value="ECO:0007669"/>
    <property type="project" value="InterPro"/>
</dbReference>
<dbReference type="RefSeq" id="WP_126802868.1">
    <property type="nucleotide sequence ID" value="NZ_PIPL01000001.1"/>
</dbReference>
<dbReference type="Pfam" id="PF06580">
    <property type="entry name" value="His_kinase"/>
    <property type="match status" value="1"/>
</dbReference>
<dbReference type="PANTHER" id="PTHR34220">
    <property type="entry name" value="SENSOR HISTIDINE KINASE YPDA"/>
    <property type="match status" value="1"/>
</dbReference>
<comment type="caution">
    <text evidence="3">The sequence shown here is derived from an EMBL/GenBank/DDBJ whole genome shotgun (WGS) entry which is preliminary data.</text>
</comment>
<dbReference type="Gene3D" id="3.30.565.10">
    <property type="entry name" value="Histidine kinase-like ATPase, C-terminal domain"/>
    <property type="match status" value="1"/>
</dbReference>
<keyword evidence="4" id="KW-1185">Reference proteome</keyword>
<feature type="transmembrane region" description="Helical" evidence="1">
    <location>
        <begin position="49"/>
        <end position="73"/>
    </location>
</feature>
<accession>A0A432W7P0</accession>
<proteinExistence type="predicted"/>
<feature type="transmembrane region" description="Helical" evidence="1">
    <location>
        <begin position="21"/>
        <end position="43"/>
    </location>
</feature>
<name>A0A432W7P0_9GAMM</name>
<dbReference type="GO" id="GO:0016020">
    <property type="term" value="C:membrane"/>
    <property type="evidence" value="ECO:0007669"/>
    <property type="project" value="InterPro"/>
</dbReference>